<dbReference type="Pfam" id="PF03018">
    <property type="entry name" value="Dirigent"/>
    <property type="match status" value="1"/>
</dbReference>
<dbReference type="InterPro" id="IPR044859">
    <property type="entry name" value="Allene_oxi_cyc_Dirigent"/>
</dbReference>
<comment type="subcellular location">
    <subcellularLocation>
        <location evidence="4">Secreted</location>
        <location evidence="4">Extracellular space</location>
        <location evidence="4">Apoplast</location>
    </subcellularLocation>
</comment>
<comment type="function">
    <text evidence="4">Dirigent proteins impart stereoselectivity on the phenoxy radical-coupling reaction, yielding optically active lignans from two molecules of coniferyl alcohol in the biosynthesis of lignans, flavonolignans, and alkaloids and thus plays a central role in plant secondary metabolism.</text>
</comment>
<dbReference type="AlphaFoldDB" id="A0A2N9HKA9"/>
<accession>A0A2N9HKA9</accession>
<organism evidence="6">
    <name type="scientific">Fagus sylvatica</name>
    <name type="common">Beechnut</name>
    <dbReference type="NCBI Taxonomy" id="28930"/>
    <lineage>
        <taxon>Eukaryota</taxon>
        <taxon>Viridiplantae</taxon>
        <taxon>Streptophyta</taxon>
        <taxon>Embryophyta</taxon>
        <taxon>Tracheophyta</taxon>
        <taxon>Spermatophyta</taxon>
        <taxon>Magnoliopsida</taxon>
        <taxon>eudicotyledons</taxon>
        <taxon>Gunneridae</taxon>
        <taxon>Pentapetalae</taxon>
        <taxon>rosids</taxon>
        <taxon>fabids</taxon>
        <taxon>Fagales</taxon>
        <taxon>Fagaceae</taxon>
        <taxon>Fagus</taxon>
    </lineage>
</organism>
<feature type="compositionally biased region" description="Pro residues" evidence="5">
    <location>
        <begin position="142"/>
        <end position="152"/>
    </location>
</feature>
<evidence type="ECO:0000256" key="3">
    <source>
        <dbReference type="ARBA" id="ARBA00022525"/>
    </source>
</evidence>
<dbReference type="GO" id="GO:0048046">
    <property type="term" value="C:apoplast"/>
    <property type="evidence" value="ECO:0007669"/>
    <property type="project" value="UniProtKB-SubCell"/>
</dbReference>
<feature type="region of interest" description="Disordered" evidence="5">
    <location>
        <begin position="44"/>
        <end position="187"/>
    </location>
</feature>
<evidence type="ECO:0000313" key="6">
    <source>
        <dbReference type="EMBL" id="SPD12180.1"/>
    </source>
</evidence>
<dbReference type="EMBL" id="OIVN01003569">
    <property type="protein sequence ID" value="SPD12180.1"/>
    <property type="molecule type" value="Genomic_DNA"/>
</dbReference>
<keyword evidence="3 4" id="KW-0964">Secreted</keyword>
<evidence type="ECO:0000256" key="2">
    <source>
        <dbReference type="ARBA" id="ARBA00011738"/>
    </source>
</evidence>
<feature type="signal peptide" evidence="4">
    <location>
        <begin position="1"/>
        <end position="30"/>
    </location>
</feature>
<keyword evidence="4" id="KW-0052">Apoplast</keyword>
<evidence type="ECO:0000256" key="5">
    <source>
        <dbReference type="SAM" id="MobiDB-lite"/>
    </source>
</evidence>
<dbReference type="InterPro" id="IPR004265">
    <property type="entry name" value="Dirigent"/>
</dbReference>
<protein>
    <recommendedName>
        <fullName evidence="4">Dirigent protein</fullName>
    </recommendedName>
</protein>
<feature type="compositionally biased region" description="Polar residues" evidence="5">
    <location>
        <begin position="46"/>
        <end position="69"/>
    </location>
</feature>
<dbReference type="PANTHER" id="PTHR46215">
    <property type="entry name" value="DIRIGENT PROTEIN 24-RELATED"/>
    <property type="match status" value="1"/>
</dbReference>
<dbReference type="GO" id="GO:0009699">
    <property type="term" value="P:phenylpropanoid biosynthetic process"/>
    <property type="evidence" value="ECO:0007669"/>
    <property type="project" value="UniProtKB-ARBA"/>
</dbReference>
<dbReference type="Gene3D" id="2.40.480.10">
    <property type="entry name" value="Allene oxide cyclase-like"/>
    <property type="match status" value="1"/>
</dbReference>
<comment type="subunit">
    <text evidence="2 4">Homodimer.</text>
</comment>
<feature type="compositionally biased region" description="Low complexity" evidence="5">
    <location>
        <begin position="153"/>
        <end position="185"/>
    </location>
</feature>
<evidence type="ECO:0000256" key="1">
    <source>
        <dbReference type="ARBA" id="ARBA00010746"/>
    </source>
</evidence>
<comment type="similarity">
    <text evidence="1 4">Belongs to the plant dirigent protein family.</text>
</comment>
<feature type="compositionally biased region" description="Low complexity" evidence="5">
    <location>
        <begin position="98"/>
        <end position="112"/>
    </location>
</feature>
<reference evidence="6" key="1">
    <citation type="submission" date="2018-02" db="EMBL/GenBank/DDBJ databases">
        <authorList>
            <person name="Cohen D.B."/>
            <person name="Kent A.D."/>
        </authorList>
    </citation>
    <scope>NUCLEOTIDE SEQUENCE</scope>
</reference>
<feature type="compositionally biased region" description="Low complexity" evidence="5">
    <location>
        <begin position="73"/>
        <end position="88"/>
    </location>
</feature>
<sequence>MARLSLLTTKTLKATVYLLFLSINLGCANSARILDVVDPQPPIIPNPSQLSNPTTSTVPNVGSTTTLPSGQIPATATTTVATTPTTVADDTDPPLPVAPVASPVVEPDVDSPQPEPETPDVDTIPVTPVNSPAVEPDVESPQPEPEPEPNTIPTPVAGVAPVAGPTTTSPTGPVPVTGTSTATVAKPVPQSPPLTFFMHDILGGTHPSARVVTGIIAQTQINGLPFTKPNNNIFPISGGVPITDPNLNGLISNNNNLPFLAGLTGVGSQASTILQNSANNDVVNGGNNQPFVTAGQLPSGASLQKLLFGSLTVFDDELTEGHELGSAVVGKAQGFYLASSLDGTSQTIAVTMMFHGGGDHHQVVVEDMISFFGVHRTASHESQIAVVGGTGKYENAKGYATVETLQKEDQHTTDGVDTILQFSVYLSEY</sequence>
<name>A0A2N9HKA9_FAGSY</name>
<dbReference type="PANTHER" id="PTHR46215:SF15">
    <property type="entry name" value="DIRIGENT PROTEIN 24"/>
    <property type="match status" value="1"/>
</dbReference>
<evidence type="ECO:0000256" key="4">
    <source>
        <dbReference type="RuleBase" id="RU363099"/>
    </source>
</evidence>
<gene>
    <name evidence="6" type="ORF">FSB_LOCUS40062</name>
</gene>
<feature type="chain" id="PRO_5014487737" description="Dirigent protein" evidence="4">
    <location>
        <begin position="31"/>
        <end position="429"/>
    </location>
</feature>
<proteinExistence type="inferred from homology"/>
<keyword evidence="4" id="KW-0732">Signal</keyword>